<dbReference type="Gene3D" id="3.10.170.10">
    <property type="match status" value="1"/>
</dbReference>
<dbReference type="Gene3D" id="1.10.390.10">
    <property type="entry name" value="Neutral Protease Domain 2"/>
    <property type="match status" value="1"/>
</dbReference>
<sequence>MKILASTCAVGLLSAAVALAVQAAAAVPTARDDRAATRINRAGNGQALTAPSQAAPSTVVSTFLRGKGLGSGAVNALRVHSDTLDRKGIRQLRMQQEVGGLAVYGAYVKAAVGRNGALLSVVENVAPVPATGLQAAKVDETAALRVALGARKIAGAAPARVQKIGAATKFAKTAGFHDGPIVTRVAVPLADGGMQVGFLVETWREAGNDLVETLVSGDGRVLDTSHRTARDDYRVFTVDPIATPQAIVSGPTNWLFNGSHLSDNITGNNVHAYLDTDNNGLPDAGGTRVSDRRFLSTFNPAVQPSVGNNPDVAVQNLFYLNNVIHDRLYAAGFDEAAGNFQQNNFGLGGRGNDSVNAEAQDGGSTDNANFATPRDGRNPRMQMYLWSSPEPDHQVIAGGNTFQARRAEFSPPFTPTGLQDTVVAALDSGGTSNADGCEALTTNVSGQIALVNRGTCDFVVKAANAQAAGAVALIVANNVAGDPIVMGGTTPQIPAVMVTQAAGATLRAASPIAATIRVIDPPLIRRDGDLDSDIVWHEYGHGLTWRMIGRMDGPLGGAIGEGMSDVLAIIVNNNDRVAEYSTGTPNGLRTEPYANYSRTYGDILGEEVHFDGEVYGAIGWQVWKNFQAAGFTADQTLAVLVDGMNYTPAEPTFEEMRDGILASLTNVGQECLVWRAFAQYGVGVGARGQARGKKVAIRESFAVPAVCAAP</sequence>
<feature type="chain" id="PRO_5028857113" evidence="13">
    <location>
        <begin position="24"/>
        <end position="710"/>
    </location>
</feature>
<dbReference type="AlphaFoldDB" id="A0A7C9HMH1"/>
<evidence type="ECO:0000256" key="3">
    <source>
        <dbReference type="ARBA" id="ARBA00006006"/>
    </source>
</evidence>
<dbReference type="InterPro" id="IPR027268">
    <property type="entry name" value="Peptidase_M4/M1_CTD_sf"/>
</dbReference>
<keyword evidence="8" id="KW-0378">Hydrolase</keyword>
<evidence type="ECO:0000256" key="10">
    <source>
        <dbReference type="ARBA" id="ARBA00023049"/>
    </source>
</evidence>
<dbReference type="Pfam" id="PF02128">
    <property type="entry name" value="Peptidase_M36"/>
    <property type="match status" value="1"/>
</dbReference>
<evidence type="ECO:0000256" key="5">
    <source>
        <dbReference type="ARBA" id="ARBA00022670"/>
    </source>
</evidence>
<dbReference type="GO" id="GO:0006508">
    <property type="term" value="P:proteolysis"/>
    <property type="evidence" value="ECO:0007669"/>
    <property type="project" value="UniProtKB-KW"/>
</dbReference>
<dbReference type="InterPro" id="IPR003137">
    <property type="entry name" value="PA_domain"/>
</dbReference>
<evidence type="ECO:0000256" key="11">
    <source>
        <dbReference type="ARBA" id="ARBA00023145"/>
    </source>
</evidence>
<comment type="similarity">
    <text evidence="3">Belongs to the peptidase M36 family.</text>
</comment>
<dbReference type="SUPFAM" id="SSF52025">
    <property type="entry name" value="PA domain"/>
    <property type="match status" value="1"/>
</dbReference>
<keyword evidence="5" id="KW-0645">Protease</keyword>
<dbReference type="CDD" id="cd04818">
    <property type="entry name" value="PA_subtilisin_1"/>
    <property type="match status" value="1"/>
</dbReference>
<keyword evidence="7 13" id="KW-0732">Signal</keyword>
<dbReference type="RefSeq" id="WP_156641794.1">
    <property type="nucleotide sequence ID" value="NZ_WOXT01000002.1"/>
</dbReference>
<feature type="domain" description="PA" evidence="14">
    <location>
        <begin position="422"/>
        <end position="506"/>
    </location>
</feature>
<dbReference type="Gene3D" id="3.50.30.30">
    <property type="match status" value="1"/>
</dbReference>
<keyword evidence="9" id="KW-0862">Zinc</keyword>
<comment type="cofactor">
    <cofactor evidence="1">
        <name>Zn(2+)</name>
        <dbReference type="ChEBI" id="CHEBI:29105"/>
    </cofactor>
</comment>
<dbReference type="GO" id="GO:0008270">
    <property type="term" value="F:zinc ion binding"/>
    <property type="evidence" value="ECO:0007669"/>
    <property type="project" value="InterPro"/>
</dbReference>
<comment type="subcellular location">
    <subcellularLocation>
        <location evidence="2">Secreted</location>
    </subcellularLocation>
</comment>
<reference evidence="16 17" key="1">
    <citation type="submission" date="2019-12" db="EMBL/GenBank/DDBJ databases">
        <authorList>
            <person name="Xu J."/>
        </authorList>
    </citation>
    <scope>NUCLEOTIDE SEQUENCE [LARGE SCALE GENOMIC DNA]</scope>
    <source>
        <strain evidence="16 17">HX-5-24</strain>
    </source>
</reference>
<dbReference type="InterPro" id="IPR001842">
    <property type="entry name" value="Peptidase_M36"/>
</dbReference>
<keyword evidence="11" id="KW-0865">Zymogen</keyword>
<dbReference type="Pfam" id="PF02225">
    <property type="entry name" value="PA"/>
    <property type="match status" value="1"/>
</dbReference>
<dbReference type="PANTHER" id="PTHR33478">
    <property type="entry name" value="EXTRACELLULAR METALLOPROTEINASE MEP"/>
    <property type="match status" value="1"/>
</dbReference>
<dbReference type="PANTHER" id="PTHR33478:SF1">
    <property type="entry name" value="EXTRACELLULAR METALLOPROTEINASE MEP"/>
    <property type="match status" value="1"/>
</dbReference>
<comment type="caution">
    <text evidence="16">The sequence shown here is derived from an EMBL/GenBank/DDBJ whole genome shotgun (WGS) entry which is preliminary data.</text>
</comment>
<evidence type="ECO:0000256" key="6">
    <source>
        <dbReference type="ARBA" id="ARBA00022723"/>
    </source>
</evidence>
<evidence type="ECO:0000313" key="17">
    <source>
        <dbReference type="Proteomes" id="UP000479692"/>
    </source>
</evidence>
<keyword evidence="6" id="KW-0479">Metal-binding</keyword>
<organism evidence="16 17">
    <name type="scientific">Noviluteimonas gilva</name>
    <dbReference type="NCBI Taxonomy" id="2682097"/>
    <lineage>
        <taxon>Bacteria</taxon>
        <taxon>Pseudomonadati</taxon>
        <taxon>Pseudomonadota</taxon>
        <taxon>Gammaproteobacteria</taxon>
        <taxon>Lysobacterales</taxon>
        <taxon>Lysobacteraceae</taxon>
        <taxon>Noviluteimonas</taxon>
    </lineage>
</organism>
<feature type="region of interest" description="Disordered" evidence="12">
    <location>
        <begin position="351"/>
        <end position="378"/>
    </location>
</feature>
<evidence type="ECO:0000256" key="2">
    <source>
        <dbReference type="ARBA" id="ARBA00004613"/>
    </source>
</evidence>
<evidence type="ECO:0000256" key="1">
    <source>
        <dbReference type="ARBA" id="ARBA00001947"/>
    </source>
</evidence>
<dbReference type="Pfam" id="PF07504">
    <property type="entry name" value="FTP"/>
    <property type="match status" value="1"/>
</dbReference>
<evidence type="ECO:0000256" key="7">
    <source>
        <dbReference type="ARBA" id="ARBA00022729"/>
    </source>
</evidence>
<dbReference type="SUPFAM" id="SSF55486">
    <property type="entry name" value="Metalloproteases ('zincins'), catalytic domain"/>
    <property type="match status" value="1"/>
</dbReference>
<evidence type="ECO:0000259" key="14">
    <source>
        <dbReference type="Pfam" id="PF02225"/>
    </source>
</evidence>
<dbReference type="GO" id="GO:0004222">
    <property type="term" value="F:metalloendopeptidase activity"/>
    <property type="evidence" value="ECO:0007669"/>
    <property type="project" value="InterPro"/>
</dbReference>
<gene>
    <name evidence="16" type="ORF">GN331_09880</name>
</gene>
<keyword evidence="17" id="KW-1185">Reference proteome</keyword>
<keyword evidence="10" id="KW-0482">Metalloprotease</keyword>
<dbReference type="EMBL" id="WOXT01000002">
    <property type="protein sequence ID" value="MUV14515.1"/>
    <property type="molecule type" value="Genomic_DNA"/>
</dbReference>
<dbReference type="InterPro" id="IPR050371">
    <property type="entry name" value="Fungal_virulence_M36"/>
</dbReference>
<feature type="compositionally biased region" description="Polar residues" evidence="12">
    <location>
        <begin position="353"/>
        <end position="370"/>
    </location>
</feature>
<keyword evidence="4" id="KW-0964">Secreted</keyword>
<accession>A0A7C9HMH1</accession>
<dbReference type="InterPro" id="IPR011096">
    <property type="entry name" value="FTP_domain"/>
</dbReference>
<evidence type="ECO:0000259" key="15">
    <source>
        <dbReference type="Pfam" id="PF07504"/>
    </source>
</evidence>
<proteinExistence type="inferred from homology"/>
<evidence type="ECO:0000256" key="9">
    <source>
        <dbReference type="ARBA" id="ARBA00022833"/>
    </source>
</evidence>
<evidence type="ECO:0000256" key="8">
    <source>
        <dbReference type="ARBA" id="ARBA00022801"/>
    </source>
</evidence>
<name>A0A7C9HMH1_9GAMM</name>
<feature type="domain" description="FTP" evidence="15">
    <location>
        <begin position="76"/>
        <end position="122"/>
    </location>
</feature>
<protein>
    <submittedName>
        <fullName evidence="16">Peptidase M36</fullName>
    </submittedName>
</protein>
<evidence type="ECO:0000313" key="16">
    <source>
        <dbReference type="EMBL" id="MUV14515.1"/>
    </source>
</evidence>
<evidence type="ECO:0000256" key="12">
    <source>
        <dbReference type="SAM" id="MobiDB-lite"/>
    </source>
</evidence>
<dbReference type="GO" id="GO:0005615">
    <property type="term" value="C:extracellular space"/>
    <property type="evidence" value="ECO:0007669"/>
    <property type="project" value="InterPro"/>
</dbReference>
<feature type="signal peptide" evidence="13">
    <location>
        <begin position="1"/>
        <end position="23"/>
    </location>
</feature>
<dbReference type="Proteomes" id="UP000479692">
    <property type="component" value="Unassembled WGS sequence"/>
</dbReference>
<evidence type="ECO:0000256" key="4">
    <source>
        <dbReference type="ARBA" id="ARBA00022525"/>
    </source>
</evidence>
<evidence type="ECO:0000256" key="13">
    <source>
        <dbReference type="SAM" id="SignalP"/>
    </source>
</evidence>
<dbReference type="InterPro" id="IPR046450">
    <property type="entry name" value="PA_dom_sf"/>
</dbReference>